<sequence>MAPLATPKGDCAAPKAIVASIERSPHSAKKTRLKDFQRTSRGLVSFLETFSLTSSSASASSPLSEFPSRFPFALSGSANASFIDLKPKNASRATAAYSPMGNVV</sequence>
<dbReference type="EMBL" id="GBRH01167356">
    <property type="protein sequence ID" value="JAE30540.1"/>
    <property type="molecule type" value="Transcribed_RNA"/>
</dbReference>
<reference evidence="1" key="1">
    <citation type="submission" date="2014-09" db="EMBL/GenBank/DDBJ databases">
        <authorList>
            <person name="Magalhaes I.L.F."/>
            <person name="Oliveira U."/>
            <person name="Santos F.R."/>
            <person name="Vidigal T.H.D.A."/>
            <person name="Brescovit A.D."/>
            <person name="Santos A.J."/>
        </authorList>
    </citation>
    <scope>NUCLEOTIDE SEQUENCE</scope>
    <source>
        <tissue evidence="1">Shoot tissue taken approximately 20 cm above the soil surface</tissue>
    </source>
</reference>
<evidence type="ECO:0000313" key="1">
    <source>
        <dbReference type="EMBL" id="JAE30540.1"/>
    </source>
</evidence>
<protein>
    <submittedName>
        <fullName evidence="1">Uncharacterized protein</fullName>
    </submittedName>
</protein>
<name>A0A0A9GZW9_ARUDO</name>
<dbReference type="AlphaFoldDB" id="A0A0A9GZW9"/>
<accession>A0A0A9GZW9</accession>
<proteinExistence type="predicted"/>
<organism evidence="1">
    <name type="scientific">Arundo donax</name>
    <name type="common">Giant reed</name>
    <name type="synonym">Donax arundinaceus</name>
    <dbReference type="NCBI Taxonomy" id="35708"/>
    <lineage>
        <taxon>Eukaryota</taxon>
        <taxon>Viridiplantae</taxon>
        <taxon>Streptophyta</taxon>
        <taxon>Embryophyta</taxon>
        <taxon>Tracheophyta</taxon>
        <taxon>Spermatophyta</taxon>
        <taxon>Magnoliopsida</taxon>
        <taxon>Liliopsida</taxon>
        <taxon>Poales</taxon>
        <taxon>Poaceae</taxon>
        <taxon>PACMAD clade</taxon>
        <taxon>Arundinoideae</taxon>
        <taxon>Arundineae</taxon>
        <taxon>Arundo</taxon>
    </lineage>
</organism>
<reference evidence="1" key="2">
    <citation type="journal article" date="2015" name="Data Brief">
        <title>Shoot transcriptome of the giant reed, Arundo donax.</title>
        <authorList>
            <person name="Barrero R.A."/>
            <person name="Guerrero F.D."/>
            <person name="Moolhuijzen P."/>
            <person name="Goolsby J.A."/>
            <person name="Tidwell J."/>
            <person name="Bellgard S.E."/>
            <person name="Bellgard M.I."/>
        </authorList>
    </citation>
    <scope>NUCLEOTIDE SEQUENCE</scope>
    <source>
        <tissue evidence="1">Shoot tissue taken approximately 20 cm above the soil surface</tissue>
    </source>
</reference>